<comment type="caution">
    <text evidence="1">The sequence shown here is derived from an EMBL/GenBank/DDBJ whole genome shotgun (WGS) entry which is preliminary data.</text>
</comment>
<evidence type="ECO:0000313" key="2">
    <source>
        <dbReference type="Proteomes" id="UP001299046"/>
    </source>
</evidence>
<reference evidence="1 2" key="1">
    <citation type="submission" date="2023-12" db="EMBL/GenBank/DDBJ databases">
        <title>Description of new species of Mycobacterium terrae complex isolated from sewage at the Sao Paulo Zoological Park Foundation in Brazil.</title>
        <authorList>
            <person name="Romagnoli C.L."/>
            <person name="Conceicao E.C."/>
            <person name="Machado E."/>
            <person name="Barreto L.B.P.F."/>
            <person name="Sharma A."/>
            <person name="Silva N.M."/>
            <person name="Marques L.E."/>
            <person name="Juliana M.A."/>
            <person name="Lourenco M.C.S."/>
            <person name="Digiampietri L.A."/>
            <person name="Suffys P.N."/>
            <person name="Viana-Niero C."/>
        </authorList>
    </citation>
    <scope>NUCLEOTIDE SEQUENCE [LARGE SCALE GENOMIC DNA]</scope>
    <source>
        <strain evidence="1 2">MYC123</strain>
    </source>
</reference>
<dbReference type="EMBL" id="JAYJJT010000023">
    <property type="protein sequence ID" value="MEB3051540.1"/>
    <property type="molecule type" value="Genomic_DNA"/>
</dbReference>
<organism evidence="1 2">
    <name type="scientific">[Mycobacterium] zoologicum</name>
    <dbReference type="NCBI Taxonomy" id="2872311"/>
    <lineage>
        <taxon>Bacteria</taxon>
        <taxon>Bacillati</taxon>
        <taxon>Actinomycetota</taxon>
        <taxon>Actinomycetes</taxon>
        <taxon>Mycobacteriales</taxon>
        <taxon>Mycobacteriaceae</taxon>
        <taxon>Mycolicibacter</taxon>
    </lineage>
</organism>
<accession>A0ABU5YNS4</accession>
<gene>
    <name evidence="1" type="ORF">KV112_17655</name>
</gene>
<proteinExistence type="predicted"/>
<dbReference type="Proteomes" id="UP001299046">
    <property type="component" value="Unassembled WGS sequence"/>
</dbReference>
<protein>
    <submittedName>
        <fullName evidence="1">Wax ester/triacylglycerol synthase family O-acyltransferase</fullName>
    </submittedName>
</protein>
<dbReference type="RefSeq" id="WP_224864843.1">
    <property type="nucleotide sequence ID" value="NZ_JAYJJT010000023.1"/>
</dbReference>
<evidence type="ECO:0000313" key="1">
    <source>
        <dbReference type="EMBL" id="MEB3051540.1"/>
    </source>
</evidence>
<keyword evidence="2" id="KW-1185">Reference proteome</keyword>
<name>A0ABU5YNS4_9MYCO</name>
<sequence length="411" mass="43258">MRGNPMTAIDAQFYWMSEKIPSDQFLVYAFAGVPDLGAAAAEVLGRARLSPELTMRVDDAGGLRYPRWVPSSDHLGVTAHRVPGDSWAGCLDVVVRLADGQVDASVAPWKLHLFAPVDGIPGHRGRGTVVVLQVAHALADGARASALAAWLFGRPAPVPAVQWPHRGCLPLRAVVAAREHRSRVADTGAGVLPAPVGDRPLLSTNNRPAGVRALRTLVRRRAELSGPTVTVAVLCAVSEALAQYLDEPCDELGAEVPMAKSGGRQANNHFGNIPVGLYPRYDRDTRIEAIAADVANGRLRADHSATVAADRAFAATPAVLLRWGVQNFDTQARPARVTGNTVVSSVYRGAADLSFGAAPVVLTTGFPALSPVMGLTHGVHGIGDTVAISVHAAASAITDIDVYLRLLDAAL</sequence>